<proteinExistence type="predicted"/>
<organism evidence="2">
    <name type="scientific">bioreactor metagenome</name>
    <dbReference type="NCBI Taxonomy" id="1076179"/>
    <lineage>
        <taxon>unclassified sequences</taxon>
        <taxon>metagenomes</taxon>
        <taxon>ecological metagenomes</taxon>
    </lineage>
</organism>
<gene>
    <name evidence="2" type="ORF">SDC9_132786</name>
</gene>
<evidence type="ECO:0000313" key="2">
    <source>
        <dbReference type="EMBL" id="MPM85705.1"/>
    </source>
</evidence>
<protein>
    <submittedName>
        <fullName evidence="2">Uncharacterized protein</fullName>
    </submittedName>
</protein>
<accession>A0A645D928</accession>
<feature type="region of interest" description="Disordered" evidence="1">
    <location>
        <begin position="164"/>
        <end position="186"/>
    </location>
</feature>
<feature type="compositionally biased region" description="Basic and acidic residues" evidence="1">
    <location>
        <begin position="35"/>
        <end position="60"/>
    </location>
</feature>
<reference evidence="2" key="1">
    <citation type="submission" date="2019-08" db="EMBL/GenBank/DDBJ databases">
        <authorList>
            <person name="Kucharzyk K."/>
            <person name="Murdoch R.W."/>
            <person name="Higgins S."/>
            <person name="Loffler F."/>
        </authorList>
    </citation>
    <scope>NUCLEOTIDE SEQUENCE</scope>
</reference>
<name>A0A645D928_9ZZZZ</name>
<dbReference type="EMBL" id="VSSQ01033932">
    <property type="protein sequence ID" value="MPM85705.1"/>
    <property type="molecule type" value="Genomic_DNA"/>
</dbReference>
<feature type="compositionally biased region" description="Acidic residues" evidence="1">
    <location>
        <begin position="93"/>
        <end position="102"/>
    </location>
</feature>
<comment type="caution">
    <text evidence="2">The sequence shown here is derived from an EMBL/GenBank/DDBJ whole genome shotgun (WGS) entry which is preliminary data.</text>
</comment>
<feature type="compositionally biased region" description="Basic and acidic residues" evidence="1">
    <location>
        <begin position="117"/>
        <end position="128"/>
    </location>
</feature>
<evidence type="ECO:0000256" key="1">
    <source>
        <dbReference type="SAM" id="MobiDB-lite"/>
    </source>
</evidence>
<dbReference type="AlphaFoldDB" id="A0A645D928"/>
<feature type="region of interest" description="Disordered" evidence="1">
    <location>
        <begin position="1"/>
        <end position="137"/>
    </location>
</feature>
<sequence>MAAEEFDVAEQKIEADTPGDGAQRQVVAAHAQGNEPERQRDGGGQGHADEEREPGRDAVHRRQPGRGVGAEADKGRLAEGSQATDPGQQHEADGDDGIEADVVEQRDRKLRQQLRGNGKDGNEGEKRRMATQRTGGTGFARRIAADHFVALFFFLLDMVSRQGAPQQYGDDQREDDDFLEGTGVEG</sequence>